<proteinExistence type="predicted"/>
<organism evidence="1">
    <name type="scientific">hydrothermal vent metagenome</name>
    <dbReference type="NCBI Taxonomy" id="652676"/>
    <lineage>
        <taxon>unclassified sequences</taxon>
        <taxon>metagenomes</taxon>
        <taxon>ecological metagenomes</taxon>
    </lineage>
</organism>
<dbReference type="AlphaFoldDB" id="A0A3B0VST1"/>
<reference evidence="1" key="1">
    <citation type="submission" date="2018-06" db="EMBL/GenBank/DDBJ databases">
        <authorList>
            <person name="Zhirakovskaya E."/>
        </authorList>
    </citation>
    <scope>NUCLEOTIDE SEQUENCE</scope>
</reference>
<gene>
    <name evidence="1" type="ORF">MNBD_GAMMA02-1622</name>
</gene>
<evidence type="ECO:0000313" key="1">
    <source>
        <dbReference type="EMBL" id="VAW46695.1"/>
    </source>
</evidence>
<protein>
    <submittedName>
        <fullName evidence="1">Uncharacterized protein</fullName>
    </submittedName>
</protein>
<name>A0A3B0VST1_9ZZZZ</name>
<dbReference type="EMBL" id="UOFA01000300">
    <property type="protein sequence ID" value="VAW46695.1"/>
    <property type="molecule type" value="Genomic_DNA"/>
</dbReference>
<accession>A0A3B0VST1</accession>
<sequence>MTLSYIKSTIKRIYFNKLTLIVTYIQRLNKQQKKSLAAFLQTTPGVLRHYGKTKSASLERYSEIKKWAGENTPDDIPDLNELTRTPE</sequence>